<protein>
    <submittedName>
        <fullName evidence="4">Deoxyribonuclease-1</fullName>
    </submittedName>
</protein>
<keyword evidence="5" id="KW-1185">Reference proteome</keyword>
<organism evidence="4 5">
    <name type="scientific">Goodea atripinnis</name>
    <dbReference type="NCBI Taxonomy" id="208336"/>
    <lineage>
        <taxon>Eukaryota</taxon>
        <taxon>Metazoa</taxon>
        <taxon>Chordata</taxon>
        <taxon>Craniata</taxon>
        <taxon>Vertebrata</taxon>
        <taxon>Euteleostomi</taxon>
        <taxon>Actinopterygii</taxon>
        <taxon>Neopterygii</taxon>
        <taxon>Teleostei</taxon>
        <taxon>Neoteleostei</taxon>
        <taxon>Acanthomorphata</taxon>
        <taxon>Ovalentaria</taxon>
        <taxon>Atherinomorphae</taxon>
        <taxon>Cyprinodontiformes</taxon>
        <taxon>Goodeidae</taxon>
        <taxon>Goodea</taxon>
    </lineage>
</organism>
<accession>A0ABV0PNX2</accession>
<evidence type="ECO:0000313" key="4">
    <source>
        <dbReference type="EMBL" id="MEQ2185192.1"/>
    </source>
</evidence>
<dbReference type="SMART" id="SM00476">
    <property type="entry name" value="DNaseIc"/>
    <property type="match status" value="1"/>
</dbReference>
<dbReference type="Proteomes" id="UP001476798">
    <property type="component" value="Unassembled WGS sequence"/>
</dbReference>
<feature type="non-terminal residue" evidence="4">
    <location>
        <position position="1"/>
    </location>
</feature>
<evidence type="ECO:0000256" key="3">
    <source>
        <dbReference type="SAM" id="Phobius"/>
    </source>
</evidence>
<dbReference type="SUPFAM" id="SSF56219">
    <property type="entry name" value="DNase I-like"/>
    <property type="match status" value="1"/>
</dbReference>
<gene>
    <name evidence="4" type="primary">DNASE1</name>
    <name evidence="4" type="ORF">GOODEAATRI_015712</name>
</gene>
<keyword evidence="3" id="KW-1133">Transmembrane helix</keyword>
<keyword evidence="3" id="KW-0812">Transmembrane</keyword>
<dbReference type="InterPro" id="IPR016202">
    <property type="entry name" value="DNase_I"/>
</dbReference>
<dbReference type="InterPro" id="IPR036691">
    <property type="entry name" value="Endo/exonu/phosph_ase_sf"/>
</dbReference>
<evidence type="ECO:0000256" key="1">
    <source>
        <dbReference type="ARBA" id="ARBA00022722"/>
    </source>
</evidence>
<evidence type="ECO:0000313" key="5">
    <source>
        <dbReference type="Proteomes" id="UP001476798"/>
    </source>
</evidence>
<feature type="transmembrane region" description="Helical" evidence="3">
    <location>
        <begin position="132"/>
        <end position="155"/>
    </location>
</feature>
<keyword evidence="2" id="KW-0378">Hydrolase</keyword>
<dbReference type="EMBL" id="JAHRIO010081139">
    <property type="protein sequence ID" value="MEQ2185192.1"/>
    <property type="molecule type" value="Genomic_DNA"/>
</dbReference>
<proteinExistence type="predicted"/>
<reference evidence="4 5" key="1">
    <citation type="submission" date="2021-06" db="EMBL/GenBank/DDBJ databases">
        <authorList>
            <person name="Palmer J.M."/>
        </authorList>
    </citation>
    <scope>NUCLEOTIDE SEQUENCE [LARGE SCALE GENOMIC DNA]</scope>
    <source>
        <strain evidence="4 5">GA_2019</strain>
        <tissue evidence="4">Muscle</tissue>
    </source>
</reference>
<evidence type="ECO:0000256" key="2">
    <source>
        <dbReference type="ARBA" id="ARBA00022801"/>
    </source>
</evidence>
<sequence>NIVLLGDFNSGCSYVTASDWQKIRLFTDKSFHWLIPDSADTTVTNTNCPYDRVVVTADMLKGVVHGSAQVYDFVADLNLSQNMVKTSPLEGLAVSDHFPVEAFLCFSISIYMRSDFWMDSLVMKLTKFWMSASLLVLSLSIVGFLIMDLVICLACSAGEQKNS</sequence>
<dbReference type="PANTHER" id="PTHR11371">
    <property type="entry name" value="DEOXYRIBONUCLEASE"/>
    <property type="match status" value="1"/>
</dbReference>
<dbReference type="PANTHER" id="PTHR11371:SF29">
    <property type="entry name" value="DEOXYRIBONUCLEASE-1-LIKE 2"/>
    <property type="match status" value="1"/>
</dbReference>
<comment type="caution">
    <text evidence="4">The sequence shown here is derived from an EMBL/GenBank/DDBJ whole genome shotgun (WGS) entry which is preliminary data.</text>
</comment>
<keyword evidence="1" id="KW-0540">Nuclease</keyword>
<name>A0ABV0PNX2_9TELE</name>
<keyword evidence="3" id="KW-0472">Membrane</keyword>
<dbReference type="Gene3D" id="3.60.10.10">
    <property type="entry name" value="Endonuclease/exonuclease/phosphatase"/>
    <property type="match status" value="1"/>
</dbReference>